<dbReference type="EMBL" id="JBHMDO010000010">
    <property type="protein sequence ID" value="MFB9325479.1"/>
    <property type="molecule type" value="Genomic_DNA"/>
</dbReference>
<evidence type="ECO:0000256" key="1">
    <source>
        <dbReference type="SAM" id="MobiDB-lite"/>
    </source>
</evidence>
<dbReference type="Proteomes" id="UP001589747">
    <property type="component" value="Unassembled WGS sequence"/>
</dbReference>
<keyword evidence="2" id="KW-0812">Transmembrane</keyword>
<sequence>MRTLIELLLENIYIVIVVVGFLLSLLSKARKQGRGGRMPSFGGDPSSMRPEQAGSGRSREEEPPRMSDWEEDSAARTYGAPSDAPEASIPEVRKPVPTPRIPRKTTMPKPAVGGNLPSGTKAQFTRRQDGSFPIPSSDELKRAVVLAEVLGPPRSKRPLRRP</sequence>
<keyword evidence="4" id="KW-1185">Reference proteome</keyword>
<reference evidence="3 4" key="1">
    <citation type="submission" date="2024-09" db="EMBL/GenBank/DDBJ databases">
        <authorList>
            <person name="Sun Q."/>
            <person name="Mori K."/>
        </authorList>
    </citation>
    <scope>NUCLEOTIDE SEQUENCE [LARGE SCALE GENOMIC DNA]</scope>
    <source>
        <strain evidence="3 4">TISTR 2452</strain>
    </source>
</reference>
<dbReference type="RefSeq" id="WP_377491371.1">
    <property type="nucleotide sequence ID" value="NZ_JBHMDO010000010.1"/>
</dbReference>
<evidence type="ECO:0000256" key="2">
    <source>
        <dbReference type="SAM" id="Phobius"/>
    </source>
</evidence>
<feature type="compositionally biased region" description="Basic and acidic residues" evidence="1">
    <location>
        <begin position="57"/>
        <end position="68"/>
    </location>
</feature>
<feature type="region of interest" description="Disordered" evidence="1">
    <location>
        <begin position="32"/>
        <end position="138"/>
    </location>
</feature>
<keyword evidence="2" id="KW-0472">Membrane</keyword>
<name>A0ABV5KJU6_9BACL</name>
<protein>
    <submittedName>
        <fullName evidence="3">Uncharacterized protein</fullName>
    </submittedName>
</protein>
<organism evidence="3 4">
    <name type="scientific">Paenibacillus aurantiacus</name>
    <dbReference type="NCBI Taxonomy" id="1936118"/>
    <lineage>
        <taxon>Bacteria</taxon>
        <taxon>Bacillati</taxon>
        <taxon>Bacillota</taxon>
        <taxon>Bacilli</taxon>
        <taxon>Bacillales</taxon>
        <taxon>Paenibacillaceae</taxon>
        <taxon>Paenibacillus</taxon>
    </lineage>
</organism>
<evidence type="ECO:0000313" key="4">
    <source>
        <dbReference type="Proteomes" id="UP001589747"/>
    </source>
</evidence>
<evidence type="ECO:0000313" key="3">
    <source>
        <dbReference type="EMBL" id="MFB9325479.1"/>
    </source>
</evidence>
<comment type="caution">
    <text evidence="3">The sequence shown here is derived from an EMBL/GenBank/DDBJ whole genome shotgun (WGS) entry which is preliminary data.</text>
</comment>
<feature type="transmembrane region" description="Helical" evidence="2">
    <location>
        <begin position="12"/>
        <end position="29"/>
    </location>
</feature>
<gene>
    <name evidence="3" type="ORF">ACFFSY_06040</name>
</gene>
<proteinExistence type="predicted"/>
<keyword evidence="2" id="KW-1133">Transmembrane helix</keyword>
<accession>A0ABV5KJU6</accession>